<feature type="transmembrane region" description="Helical" evidence="7">
    <location>
        <begin position="177"/>
        <end position="195"/>
    </location>
</feature>
<feature type="transmembrane region" description="Helical" evidence="7">
    <location>
        <begin position="224"/>
        <end position="243"/>
    </location>
</feature>
<dbReference type="CDD" id="cd16914">
    <property type="entry name" value="EcfT"/>
    <property type="match status" value="1"/>
</dbReference>
<evidence type="ECO:0000256" key="6">
    <source>
        <dbReference type="ARBA" id="ARBA00023136"/>
    </source>
</evidence>
<evidence type="ECO:0000313" key="9">
    <source>
        <dbReference type="Proteomes" id="UP000295247"/>
    </source>
</evidence>
<dbReference type="Pfam" id="PF02361">
    <property type="entry name" value="CbiQ"/>
    <property type="match status" value="1"/>
</dbReference>
<comment type="subcellular location">
    <subcellularLocation>
        <location evidence="1">Cell membrane</location>
        <topology evidence="1">Multi-pass membrane protein</topology>
    </subcellularLocation>
</comment>
<dbReference type="PANTHER" id="PTHR34857:SF2">
    <property type="entry name" value="SLL0384 PROTEIN"/>
    <property type="match status" value="1"/>
</dbReference>
<dbReference type="RefSeq" id="WP_123140081.1">
    <property type="nucleotide sequence ID" value="NZ_NRRH01000065.1"/>
</dbReference>
<dbReference type="EMBL" id="SMDC01000003">
    <property type="protein sequence ID" value="TCW37151.1"/>
    <property type="molecule type" value="Genomic_DNA"/>
</dbReference>
<dbReference type="Proteomes" id="UP000295247">
    <property type="component" value="Unassembled WGS sequence"/>
</dbReference>
<reference evidence="8 9" key="1">
    <citation type="submission" date="2019-03" db="EMBL/GenBank/DDBJ databases">
        <title>Genomic Encyclopedia of Type Strains, Phase IV (KMG-IV): sequencing the most valuable type-strain genomes for metagenomic binning, comparative biology and taxonomic classification.</title>
        <authorList>
            <person name="Goeker M."/>
        </authorList>
    </citation>
    <scope>NUCLEOTIDE SEQUENCE [LARGE SCALE GENOMIC DNA]</scope>
    <source>
        <strain evidence="8 9">DSM 203</strain>
    </source>
</reference>
<dbReference type="PANTHER" id="PTHR34857">
    <property type="entry name" value="SLL0384 PROTEIN"/>
    <property type="match status" value="1"/>
</dbReference>
<dbReference type="AlphaFoldDB" id="A0A4R4ADI9"/>
<dbReference type="InterPro" id="IPR003339">
    <property type="entry name" value="ABC/ECF_trnsptr_transmembrane"/>
</dbReference>
<dbReference type="GO" id="GO:0006824">
    <property type="term" value="P:cobalt ion transport"/>
    <property type="evidence" value="ECO:0007669"/>
    <property type="project" value="InterPro"/>
</dbReference>
<evidence type="ECO:0000256" key="4">
    <source>
        <dbReference type="ARBA" id="ARBA00022692"/>
    </source>
</evidence>
<dbReference type="InterPro" id="IPR012809">
    <property type="entry name" value="ECF_CbiQ"/>
</dbReference>
<accession>A0A4R4ADI9</accession>
<proteinExistence type="inferred from homology"/>
<protein>
    <submittedName>
        <fullName evidence="8">Cobalt/nickel transport system permease protein</fullName>
    </submittedName>
</protein>
<feature type="transmembrane region" description="Helical" evidence="7">
    <location>
        <begin position="59"/>
        <end position="79"/>
    </location>
</feature>
<evidence type="ECO:0000256" key="7">
    <source>
        <dbReference type="SAM" id="Phobius"/>
    </source>
</evidence>
<evidence type="ECO:0000313" key="8">
    <source>
        <dbReference type="EMBL" id="TCW37151.1"/>
    </source>
</evidence>
<evidence type="ECO:0000256" key="2">
    <source>
        <dbReference type="ARBA" id="ARBA00008564"/>
    </source>
</evidence>
<gene>
    <name evidence="8" type="ORF">EDC29_103350</name>
</gene>
<evidence type="ECO:0000256" key="5">
    <source>
        <dbReference type="ARBA" id="ARBA00022989"/>
    </source>
</evidence>
<organism evidence="8 9">
    <name type="scientific">Marichromatium gracile</name>
    <name type="common">Chromatium gracile</name>
    <dbReference type="NCBI Taxonomy" id="1048"/>
    <lineage>
        <taxon>Bacteria</taxon>
        <taxon>Pseudomonadati</taxon>
        <taxon>Pseudomonadota</taxon>
        <taxon>Gammaproteobacteria</taxon>
        <taxon>Chromatiales</taxon>
        <taxon>Chromatiaceae</taxon>
        <taxon>Marichromatium</taxon>
    </lineage>
</organism>
<feature type="transmembrane region" description="Helical" evidence="7">
    <location>
        <begin position="99"/>
        <end position="123"/>
    </location>
</feature>
<dbReference type="NCBIfam" id="TIGR02454">
    <property type="entry name" value="ECF_T_CbiQ"/>
    <property type="match status" value="1"/>
</dbReference>
<comment type="similarity">
    <text evidence="2">Belongs to the CbiQ family.</text>
</comment>
<keyword evidence="6 7" id="KW-0472">Membrane</keyword>
<evidence type="ECO:0000256" key="1">
    <source>
        <dbReference type="ARBA" id="ARBA00004651"/>
    </source>
</evidence>
<keyword evidence="4 7" id="KW-0812">Transmembrane</keyword>
<dbReference type="GO" id="GO:0043190">
    <property type="term" value="C:ATP-binding cassette (ABC) transporter complex"/>
    <property type="evidence" value="ECO:0007669"/>
    <property type="project" value="InterPro"/>
</dbReference>
<feature type="transmembrane region" description="Helical" evidence="7">
    <location>
        <begin position="23"/>
        <end position="47"/>
    </location>
</feature>
<keyword evidence="5 7" id="KW-1133">Transmembrane helix</keyword>
<sequence length="246" mass="25805">MPGSRAGAASRGPDPRVRLLCCLGWALVVVGLEGWAALSAALLAGVLLTRWAGIAPRRLVRLVLVFEGLMLLTLGLLPFTVPGQPLWQGGGLVLSEQGLTLAGVIAARASAVALVTLALLAGVGADGLGAALRALRVPGALIELLLLSARYLDVLAREQTRLRAAMRARAFRPRSDLHTLTSYGFLVGMLLVRALERAERVGAAMRCRGYAGRMPLPELAPLRGADLGFAVGFALLLAVLMVLEHG</sequence>
<comment type="caution">
    <text evidence="8">The sequence shown here is derived from an EMBL/GenBank/DDBJ whole genome shotgun (WGS) entry which is preliminary data.</text>
</comment>
<keyword evidence="3" id="KW-1003">Cell membrane</keyword>
<evidence type="ECO:0000256" key="3">
    <source>
        <dbReference type="ARBA" id="ARBA00022475"/>
    </source>
</evidence>
<name>A0A4R4ADI9_MARGR</name>
<dbReference type="InterPro" id="IPR051611">
    <property type="entry name" value="ECF_transporter_component"/>
</dbReference>